<gene>
    <name evidence="2" type="ORF">MFFC18_04640</name>
</gene>
<sequence length="378" mass="41286">MNRFNKTKTTGFTLVEILVVLVIATVVLSLAIPRIRTINKERTVREAARVVGSKFANASQRASIDGIAGVRITRNANFFQGTFQYAATEVSTLRAVPSFTGDQQDSEITDSDETAGTVDIDEPLEQSALGIIQRGDSISFNHSSIKYLITDIDGIGTGTLELELDRGEGDYLPIPEYDASASSNPSYVVHRLPRLLRSSVESLPDNHIIDLRFSGFEVLDDGDSPTLPRTRQQLTRVFEPVLILSGTINYTIDFIFDGEGSVDRVIYRDSATGNSVAARLPLGPIFFFITEAPNSVAMTDEVAAASETGLWVTVSNSTGTTNIGYNNSLAAANFTYQTLTDYYNGTYDADTIPEMDRDHFNEIISDCRDNSVATSANQ</sequence>
<evidence type="ECO:0000313" key="2">
    <source>
        <dbReference type="EMBL" id="QEG20614.1"/>
    </source>
</evidence>
<keyword evidence="1" id="KW-0472">Membrane</keyword>
<dbReference type="InterPro" id="IPR045584">
    <property type="entry name" value="Pilin-like"/>
</dbReference>
<dbReference type="NCBIfam" id="TIGR02532">
    <property type="entry name" value="IV_pilin_GFxxxE"/>
    <property type="match status" value="1"/>
</dbReference>
<proteinExistence type="predicted"/>
<dbReference type="AlphaFoldDB" id="A0A5B9P366"/>
<dbReference type="SUPFAM" id="SSF54523">
    <property type="entry name" value="Pili subunits"/>
    <property type="match status" value="1"/>
</dbReference>
<dbReference type="PROSITE" id="PS00409">
    <property type="entry name" value="PROKAR_NTER_METHYL"/>
    <property type="match status" value="1"/>
</dbReference>
<evidence type="ECO:0000256" key="1">
    <source>
        <dbReference type="SAM" id="Phobius"/>
    </source>
</evidence>
<protein>
    <submittedName>
        <fullName evidence="2">Uncharacterized protein</fullName>
    </submittedName>
</protein>
<dbReference type="STRING" id="980251.GCA_001642875_02351"/>
<keyword evidence="3" id="KW-1185">Reference proteome</keyword>
<feature type="transmembrane region" description="Helical" evidence="1">
    <location>
        <begin position="12"/>
        <end position="32"/>
    </location>
</feature>
<dbReference type="Pfam" id="PF07963">
    <property type="entry name" value="N_methyl"/>
    <property type="match status" value="1"/>
</dbReference>
<organism evidence="2 3">
    <name type="scientific">Mariniblastus fucicola</name>
    <dbReference type="NCBI Taxonomy" id="980251"/>
    <lineage>
        <taxon>Bacteria</taxon>
        <taxon>Pseudomonadati</taxon>
        <taxon>Planctomycetota</taxon>
        <taxon>Planctomycetia</taxon>
        <taxon>Pirellulales</taxon>
        <taxon>Pirellulaceae</taxon>
        <taxon>Mariniblastus</taxon>
    </lineage>
</organism>
<dbReference type="Gene3D" id="3.30.700.10">
    <property type="entry name" value="Glycoprotein, Type 4 Pilin"/>
    <property type="match status" value="1"/>
</dbReference>
<keyword evidence="1" id="KW-1133">Transmembrane helix</keyword>
<reference evidence="2 3" key="1">
    <citation type="submission" date="2019-08" db="EMBL/GenBank/DDBJ databases">
        <title>Deep-cultivation of Planctomycetes and their phenomic and genomic characterization uncovers novel biology.</title>
        <authorList>
            <person name="Wiegand S."/>
            <person name="Jogler M."/>
            <person name="Boedeker C."/>
            <person name="Pinto D."/>
            <person name="Vollmers J."/>
            <person name="Rivas-Marin E."/>
            <person name="Kohn T."/>
            <person name="Peeters S.H."/>
            <person name="Heuer A."/>
            <person name="Rast P."/>
            <person name="Oberbeckmann S."/>
            <person name="Bunk B."/>
            <person name="Jeske O."/>
            <person name="Meyerdierks A."/>
            <person name="Storesund J.E."/>
            <person name="Kallscheuer N."/>
            <person name="Luecker S."/>
            <person name="Lage O.M."/>
            <person name="Pohl T."/>
            <person name="Merkel B.J."/>
            <person name="Hornburger P."/>
            <person name="Mueller R.-W."/>
            <person name="Bruemmer F."/>
            <person name="Labrenz M."/>
            <person name="Spormann A.M."/>
            <person name="Op den Camp H."/>
            <person name="Overmann J."/>
            <person name="Amann R."/>
            <person name="Jetten M.S.M."/>
            <person name="Mascher T."/>
            <person name="Medema M.H."/>
            <person name="Devos D.P."/>
            <person name="Kaster A.-K."/>
            <person name="Ovreas L."/>
            <person name="Rohde M."/>
            <person name="Galperin M.Y."/>
            <person name="Jogler C."/>
        </authorList>
    </citation>
    <scope>NUCLEOTIDE SEQUENCE [LARGE SCALE GENOMIC DNA]</scope>
    <source>
        <strain evidence="2 3">FC18</strain>
    </source>
</reference>
<dbReference type="RefSeq" id="WP_075084777.1">
    <property type="nucleotide sequence ID" value="NZ_CP042912.1"/>
</dbReference>
<keyword evidence="1" id="KW-0812">Transmembrane</keyword>
<dbReference type="EMBL" id="CP042912">
    <property type="protein sequence ID" value="QEG20614.1"/>
    <property type="molecule type" value="Genomic_DNA"/>
</dbReference>
<name>A0A5B9P366_9BACT</name>
<dbReference type="InterPro" id="IPR012902">
    <property type="entry name" value="N_methyl_site"/>
</dbReference>
<dbReference type="Proteomes" id="UP000322214">
    <property type="component" value="Chromosome"/>
</dbReference>
<accession>A0A5B9P366</accession>
<evidence type="ECO:0000313" key="3">
    <source>
        <dbReference type="Proteomes" id="UP000322214"/>
    </source>
</evidence>
<dbReference type="KEGG" id="mff:MFFC18_04640"/>